<organism evidence="4 5">
    <name type="scientific">Kwoniella heveanensis BCC8398</name>
    <dbReference type="NCBI Taxonomy" id="1296120"/>
    <lineage>
        <taxon>Eukaryota</taxon>
        <taxon>Fungi</taxon>
        <taxon>Dikarya</taxon>
        <taxon>Basidiomycota</taxon>
        <taxon>Agaricomycotina</taxon>
        <taxon>Tremellomycetes</taxon>
        <taxon>Tremellales</taxon>
        <taxon>Cryptococcaceae</taxon>
        <taxon>Kwoniella</taxon>
    </lineage>
</organism>
<evidence type="ECO:0000313" key="4">
    <source>
        <dbReference type="EMBL" id="OCF36837.1"/>
    </source>
</evidence>
<feature type="signal peptide" evidence="2">
    <location>
        <begin position="1"/>
        <end position="19"/>
    </location>
</feature>
<sequence length="379" mass="40500">MRLLSIASASLALLPLALSKAQSQQQQPLQVYLYPTPTSPSLSDSGSIGKNAPTLSAAQAKAVLSHHLGEGLGDFDEIPSDEGMWSHLMHMWNGEKGEEKARIVVLDGGVLPQDVLPTSLPEPAFYLNDDDSTDFLLQPYLNQAKSLLAHILDSVPDLVKSFKDVFDMAGTKAAAALGHELSCLTALADSIPFHNHGSYPWEAISISGFNDIQRGEEVWETGRLGVKAGLESMTSPNSPPLLVIIRPNSSSSPSFNRRLTSRAVPPALHKKDEDKTPLADACYTSKETCEDATECNGRGSCSLKGKNADGECWGCKCKNGYAGVECQKDDYSTPFIVLVFSTVLLTALVVGSIALLSSIGDTKLPSTLTLAIGGTMKHD</sequence>
<dbReference type="InterPro" id="IPR053065">
    <property type="entry name" value="Archenteron_Induction-Rel"/>
</dbReference>
<dbReference type="OrthoDB" id="5583277at2759"/>
<dbReference type="EMBL" id="KI669494">
    <property type="protein sequence ID" value="OCF36837.1"/>
    <property type="molecule type" value="Genomic_DNA"/>
</dbReference>
<feature type="chain" id="PRO_5008627476" description="Vacuolar sorting protein Vps3844 C-terminal domain-containing protein" evidence="2">
    <location>
        <begin position="20"/>
        <end position="379"/>
    </location>
</feature>
<name>A0A1B9H0R4_9TREE</name>
<keyword evidence="1" id="KW-0472">Membrane</keyword>
<dbReference type="AlphaFoldDB" id="A0A1B9H0R4"/>
<keyword evidence="1" id="KW-0812">Transmembrane</keyword>
<evidence type="ECO:0000259" key="3">
    <source>
        <dbReference type="Pfam" id="PF12955"/>
    </source>
</evidence>
<dbReference type="Pfam" id="PF12955">
    <property type="entry name" value="Vps3844_C"/>
    <property type="match status" value="1"/>
</dbReference>
<protein>
    <recommendedName>
        <fullName evidence="3">Vacuolar sorting protein Vps3844 C-terminal domain-containing protein</fullName>
    </recommendedName>
</protein>
<keyword evidence="1" id="KW-1133">Transmembrane helix</keyword>
<evidence type="ECO:0000256" key="1">
    <source>
        <dbReference type="SAM" id="Phobius"/>
    </source>
</evidence>
<dbReference type="GO" id="GO:0005783">
    <property type="term" value="C:endoplasmic reticulum"/>
    <property type="evidence" value="ECO:0007669"/>
    <property type="project" value="TreeGrafter"/>
</dbReference>
<dbReference type="PANTHER" id="PTHR36853:SF1">
    <property type="entry name" value="DUF3844 DOMAIN-CONTAINING PROTEIN"/>
    <property type="match status" value="1"/>
</dbReference>
<proteinExistence type="predicted"/>
<evidence type="ECO:0000256" key="2">
    <source>
        <dbReference type="SAM" id="SignalP"/>
    </source>
</evidence>
<feature type="domain" description="Vacuolar sorting protein Vps3844 C-terminal" evidence="3">
    <location>
        <begin position="282"/>
        <end position="369"/>
    </location>
</feature>
<keyword evidence="5" id="KW-1185">Reference proteome</keyword>
<feature type="transmembrane region" description="Helical" evidence="1">
    <location>
        <begin position="335"/>
        <end position="356"/>
    </location>
</feature>
<reference evidence="5" key="2">
    <citation type="submission" date="2013-12" db="EMBL/GenBank/DDBJ databases">
        <title>Evolution of pathogenesis and genome organization in the Tremellales.</title>
        <authorList>
            <person name="Cuomo C."/>
            <person name="Litvintseva A."/>
            <person name="Heitman J."/>
            <person name="Chen Y."/>
            <person name="Sun S."/>
            <person name="Springer D."/>
            <person name="Dromer F."/>
            <person name="Young S."/>
            <person name="Zeng Q."/>
            <person name="Chapman S."/>
            <person name="Gujja S."/>
            <person name="Saif S."/>
            <person name="Birren B."/>
        </authorList>
    </citation>
    <scope>NUCLEOTIDE SEQUENCE [LARGE SCALE GENOMIC DNA]</scope>
    <source>
        <strain evidence="5">BCC8398</strain>
    </source>
</reference>
<evidence type="ECO:0000313" key="5">
    <source>
        <dbReference type="Proteomes" id="UP000092666"/>
    </source>
</evidence>
<dbReference type="STRING" id="1296120.A0A1B9H0R4"/>
<dbReference type="InterPro" id="IPR024382">
    <property type="entry name" value="Vps3844_C"/>
</dbReference>
<accession>A0A1B9H0R4</accession>
<dbReference type="Proteomes" id="UP000092666">
    <property type="component" value="Unassembled WGS sequence"/>
</dbReference>
<gene>
    <name evidence="4" type="ORF">I316_01433</name>
</gene>
<reference evidence="4 5" key="1">
    <citation type="submission" date="2013-07" db="EMBL/GenBank/DDBJ databases">
        <title>The Genome Sequence of Cryptococcus heveanensis BCC8398.</title>
        <authorList>
            <consortium name="The Broad Institute Genome Sequencing Platform"/>
            <person name="Cuomo C."/>
            <person name="Litvintseva A."/>
            <person name="Chen Y."/>
            <person name="Heitman J."/>
            <person name="Sun S."/>
            <person name="Springer D."/>
            <person name="Dromer F."/>
            <person name="Young S.K."/>
            <person name="Zeng Q."/>
            <person name="Gargeya S."/>
            <person name="Fitzgerald M."/>
            <person name="Abouelleil A."/>
            <person name="Alvarado L."/>
            <person name="Berlin A.M."/>
            <person name="Chapman S.B."/>
            <person name="Dewar J."/>
            <person name="Goldberg J."/>
            <person name="Griggs A."/>
            <person name="Gujja S."/>
            <person name="Hansen M."/>
            <person name="Howarth C."/>
            <person name="Imamovic A."/>
            <person name="Larimer J."/>
            <person name="McCowan C."/>
            <person name="Murphy C."/>
            <person name="Pearson M."/>
            <person name="Priest M."/>
            <person name="Roberts A."/>
            <person name="Saif S."/>
            <person name="Shea T."/>
            <person name="Sykes S."/>
            <person name="Wortman J."/>
            <person name="Nusbaum C."/>
            <person name="Birren B."/>
        </authorList>
    </citation>
    <scope>NUCLEOTIDE SEQUENCE [LARGE SCALE GENOMIC DNA]</scope>
    <source>
        <strain evidence="4 5">BCC8398</strain>
    </source>
</reference>
<dbReference type="PANTHER" id="PTHR36853">
    <property type="entry name" value="EXPRESSED PROTEIN"/>
    <property type="match status" value="1"/>
</dbReference>
<keyword evidence="2" id="KW-0732">Signal</keyword>